<feature type="compositionally biased region" description="Polar residues" evidence="1">
    <location>
        <begin position="1"/>
        <end position="10"/>
    </location>
</feature>
<evidence type="ECO:0000256" key="1">
    <source>
        <dbReference type="SAM" id="MobiDB-lite"/>
    </source>
</evidence>
<feature type="compositionally biased region" description="Pro residues" evidence="1">
    <location>
        <begin position="19"/>
        <end position="35"/>
    </location>
</feature>
<dbReference type="AlphaFoldDB" id="A0A0F7STG4"/>
<feature type="region of interest" description="Disordered" evidence="1">
    <location>
        <begin position="1"/>
        <end position="53"/>
    </location>
</feature>
<feature type="region of interest" description="Disordered" evidence="1">
    <location>
        <begin position="146"/>
        <end position="178"/>
    </location>
</feature>
<name>A0A0F7STG4_PHARH</name>
<evidence type="ECO:0000313" key="2">
    <source>
        <dbReference type="EMBL" id="CED83855.1"/>
    </source>
</evidence>
<dbReference type="EMBL" id="LN483157">
    <property type="protein sequence ID" value="CED83855.1"/>
    <property type="molecule type" value="Genomic_DNA"/>
</dbReference>
<organism evidence="2">
    <name type="scientific">Phaffia rhodozyma</name>
    <name type="common">Yeast</name>
    <name type="synonym">Xanthophyllomyces dendrorhous</name>
    <dbReference type="NCBI Taxonomy" id="264483"/>
    <lineage>
        <taxon>Eukaryota</taxon>
        <taxon>Fungi</taxon>
        <taxon>Dikarya</taxon>
        <taxon>Basidiomycota</taxon>
        <taxon>Agaricomycotina</taxon>
        <taxon>Tremellomycetes</taxon>
        <taxon>Cystofilobasidiales</taxon>
        <taxon>Mrakiaceae</taxon>
        <taxon>Phaffia</taxon>
    </lineage>
</organism>
<proteinExistence type="predicted"/>
<reference evidence="2" key="1">
    <citation type="submission" date="2014-08" db="EMBL/GenBank/DDBJ databases">
        <authorList>
            <person name="Sharma Rahul"/>
            <person name="Thines Marco"/>
        </authorList>
    </citation>
    <scope>NUCLEOTIDE SEQUENCE</scope>
</reference>
<feature type="compositionally biased region" description="Basic and acidic residues" evidence="1">
    <location>
        <begin position="166"/>
        <end position="178"/>
    </location>
</feature>
<protein>
    <submittedName>
        <fullName evidence="2">Uncharacterized protein</fullName>
    </submittedName>
</protein>
<sequence length="178" mass="18554">MWPFSSKPSETSSASVVSLPPPSSLPPTPVSPPTLEPIRAGPPGGLAAPSKPVVPVTKADEGLGSANVLQIPDSGGTFVRGLDTGSLLTVLAGVFISTTGPRFFGITNPSRRTFFVLGTWSLTSWALVIHLTQRFRDQDLQNKWAAANSGPGTGPDFEGGVGGQESLKDKYATTRGDH</sequence>
<feature type="compositionally biased region" description="Gly residues" evidence="1">
    <location>
        <begin position="151"/>
        <end position="163"/>
    </location>
</feature>
<accession>A0A0F7STG4</accession>